<keyword evidence="7 11" id="KW-0274">FAD</keyword>
<dbReference type="Proteomes" id="UP001629246">
    <property type="component" value="Unassembled WGS sequence"/>
</dbReference>
<dbReference type="InterPro" id="IPR024932">
    <property type="entry name" value="ApbE"/>
</dbReference>
<organism evidence="12 13">
    <name type="scientific">Herbaspirillum lusitanum</name>
    <dbReference type="NCBI Taxonomy" id="213312"/>
    <lineage>
        <taxon>Bacteria</taxon>
        <taxon>Pseudomonadati</taxon>
        <taxon>Pseudomonadota</taxon>
        <taxon>Betaproteobacteria</taxon>
        <taxon>Burkholderiales</taxon>
        <taxon>Oxalobacteraceae</taxon>
        <taxon>Herbaspirillum</taxon>
    </lineage>
</organism>
<accession>A0ABW9A1K2</accession>
<evidence type="ECO:0000313" key="12">
    <source>
        <dbReference type="EMBL" id="MFL9922728.1"/>
    </source>
</evidence>
<comment type="similarity">
    <text evidence="11">Belongs to the ApbE family.</text>
</comment>
<proteinExistence type="inferred from homology"/>
<keyword evidence="4 11" id="KW-0285">Flavoprotein</keyword>
<protein>
    <recommendedName>
        <fullName evidence="3 11">FAD:protein FMN transferase</fullName>
        <ecNumber evidence="2 11">2.7.1.180</ecNumber>
    </recommendedName>
    <alternativeName>
        <fullName evidence="9 11">Flavin transferase</fullName>
    </alternativeName>
</protein>
<keyword evidence="5 11" id="KW-0808">Transferase</keyword>
<dbReference type="RefSeq" id="WP_408153694.1">
    <property type="nucleotide sequence ID" value="NZ_JAQQFM010000001.1"/>
</dbReference>
<keyword evidence="13" id="KW-1185">Reference proteome</keyword>
<dbReference type="PANTHER" id="PTHR30040">
    <property type="entry name" value="THIAMINE BIOSYNTHESIS LIPOPROTEIN APBE"/>
    <property type="match status" value="1"/>
</dbReference>
<comment type="caution">
    <text evidence="12">The sequence shown here is derived from an EMBL/GenBank/DDBJ whole genome shotgun (WGS) entry which is preliminary data.</text>
</comment>
<comment type="catalytic activity">
    <reaction evidence="10 11">
        <text>L-threonyl-[protein] + FAD = FMN-L-threonyl-[protein] + AMP + H(+)</text>
        <dbReference type="Rhea" id="RHEA:36847"/>
        <dbReference type="Rhea" id="RHEA-COMP:11060"/>
        <dbReference type="Rhea" id="RHEA-COMP:11061"/>
        <dbReference type="ChEBI" id="CHEBI:15378"/>
        <dbReference type="ChEBI" id="CHEBI:30013"/>
        <dbReference type="ChEBI" id="CHEBI:57692"/>
        <dbReference type="ChEBI" id="CHEBI:74257"/>
        <dbReference type="ChEBI" id="CHEBI:456215"/>
        <dbReference type="EC" id="2.7.1.180"/>
    </reaction>
</comment>
<comment type="cofactor">
    <cofactor evidence="1">
        <name>Mg(2+)</name>
        <dbReference type="ChEBI" id="CHEBI:18420"/>
    </cofactor>
</comment>
<evidence type="ECO:0000256" key="7">
    <source>
        <dbReference type="ARBA" id="ARBA00022827"/>
    </source>
</evidence>
<evidence type="ECO:0000256" key="6">
    <source>
        <dbReference type="ARBA" id="ARBA00022723"/>
    </source>
</evidence>
<dbReference type="PIRSF" id="PIRSF006268">
    <property type="entry name" value="ApbE"/>
    <property type="match status" value="1"/>
</dbReference>
<reference evidence="12 13" key="1">
    <citation type="journal article" date="2024" name="Chem. Sci.">
        <title>Discovery of megapolipeptins by genome mining of a Burkholderiales bacteria collection.</title>
        <authorList>
            <person name="Paulo B.S."/>
            <person name="Recchia M.J.J."/>
            <person name="Lee S."/>
            <person name="Fergusson C.H."/>
            <person name="Romanowski S.B."/>
            <person name="Hernandez A."/>
            <person name="Krull N."/>
            <person name="Liu D.Y."/>
            <person name="Cavanagh H."/>
            <person name="Bos A."/>
            <person name="Gray C.A."/>
            <person name="Murphy B.T."/>
            <person name="Linington R.G."/>
            <person name="Eustaquio A.S."/>
        </authorList>
    </citation>
    <scope>NUCLEOTIDE SEQUENCE [LARGE SCALE GENOMIC DNA]</scope>
    <source>
        <strain evidence="12 13">RL21-008-BIB-A</strain>
    </source>
</reference>
<evidence type="ECO:0000256" key="11">
    <source>
        <dbReference type="PIRNR" id="PIRNR006268"/>
    </source>
</evidence>
<dbReference type="PANTHER" id="PTHR30040:SF2">
    <property type="entry name" value="FAD:PROTEIN FMN TRANSFERASE"/>
    <property type="match status" value="1"/>
</dbReference>
<name>A0ABW9A1K2_9BURK</name>
<dbReference type="InterPro" id="IPR003374">
    <property type="entry name" value="ApbE-like_sf"/>
</dbReference>
<evidence type="ECO:0000256" key="10">
    <source>
        <dbReference type="ARBA" id="ARBA00048540"/>
    </source>
</evidence>
<dbReference type="EC" id="2.7.1.180" evidence="2 11"/>
<dbReference type="EMBL" id="JAQQFM010000001">
    <property type="protein sequence ID" value="MFL9922728.1"/>
    <property type="molecule type" value="Genomic_DNA"/>
</dbReference>
<evidence type="ECO:0000256" key="1">
    <source>
        <dbReference type="ARBA" id="ARBA00001946"/>
    </source>
</evidence>
<keyword evidence="8 11" id="KW-0460">Magnesium</keyword>
<sequence>MNRVLIPADLSQPPMLPAGVQAEMLSGATMGTSWRVNVMRAPHLTRAQLQAAIEAQLELVIAQMSTWAEDSLLTRYNRAQAGSWHALPPAFFDVLDCALSMAFDSDGAYDPSVGPLVNLWGFGPDGDRSAAFGQVPDAAELELQGARCGWQRIAFDRAQRRVQQPGGAYLDFSGIAKGYAVDLVASCLHDLGCPGYLVEIGGELRGFGTKADRQPWWVALERPPGDQHESAIVAALHGLSIASSGDYRRHFDINGGRYAHTIDPRSGRPVQNDVASVTVLHPQCMVADALATVLTVLGEPAGMAFARERNIAALFICNPEDSKGRFIESMTPAFAAMLD</sequence>
<dbReference type="Gene3D" id="3.10.520.10">
    <property type="entry name" value="ApbE-like domains"/>
    <property type="match status" value="1"/>
</dbReference>
<evidence type="ECO:0000256" key="3">
    <source>
        <dbReference type="ARBA" id="ARBA00016337"/>
    </source>
</evidence>
<evidence type="ECO:0000256" key="2">
    <source>
        <dbReference type="ARBA" id="ARBA00011955"/>
    </source>
</evidence>
<keyword evidence="6 11" id="KW-0479">Metal-binding</keyword>
<dbReference type="SUPFAM" id="SSF143631">
    <property type="entry name" value="ApbE-like"/>
    <property type="match status" value="1"/>
</dbReference>
<evidence type="ECO:0000256" key="5">
    <source>
        <dbReference type="ARBA" id="ARBA00022679"/>
    </source>
</evidence>
<evidence type="ECO:0000256" key="9">
    <source>
        <dbReference type="ARBA" id="ARBA00031306"/>
    </source>
</evidence>
<evidence type="ECO:0000256" key="8">
    <source>
        <dbReference type="ARBA" id="ARBA00022842"/>
    </source>
</evidence>
<dbReference type="Pfam" id="PF02424">
    <property type="entry name" value="ApbE"/>
    <property type="match status" value="1"/>
</dbReference>
<dbReference type="GO" id="GO:0016740">
    <property type="term" value="F:transferase activity"/>
    <property type="evidence" value="ECO:0007669"/>
    <property type="project" value="UniProtKB-KW"/>
</dbReference>
<evidence type="ECO:0000313" key="13">
    <source>
        <dbReference type="Proteomes" id="UP001629246"/>
    </source>
</evidence>
<gene>
    <name evidence="12" type="ORF">PQR62_00530</name>
</gene>
<evidence type="ECO:0000256" key="4">
    <source>
        <dbReference type="ARBA" id="ARBA00022630"/>
    </source>
</evidence>